<dbReference type="Proteomes" id="UP001305779">
    <property type="component" value="Unassembled WGS sequence"/>
</dbReference>
<organism evidence="1 2">
    <name type="scientific">Zasmidium cellare</name>
    <name type="common">Wine cellar mold</name>
    <name type="synonym">Racodium cellare</name>
    <dbReference type="NCBI Taxonomy" id="395010"/>
    <lineage>
        <taxon>Eukaryota</taxon>
        <taxon>Fungi</taxon>
        <taxon>Dikarya</taxon>
        <taxon>Ascomycota</taxon>
        <taxon>Pezizomycotina</taxon>
        <taxon>Dothideomycetes</taxon>
        <taxon>Dothideomycetidae</taxon>
        <taxon>Mycosphaerellales</taxon>
        <taxon>Mycosphaerellaceae</taxon>
        <taxon>Zasmidium</taxon>
    </lineage>
</organism>
<evidence type="ECO:0000313" key="1">
    <source>
        <dbReference type="EMBL" id="KAK4505970.1"/>
    </source>
</evidence>
<evidence type="ECO:0000313" key="2">
    <source>
        <dbReference type="Proteomes" id="UP001305779"/>
    </source>
</evidence>
<keyword evidence="2" id="KW-1185">Reference proteome</keyword>
<sequence>MSLDEDIPITVDGVSSLYTDADDLPSIKSDSADTEFDNLSGRTLTFNHTDFPWRNISIEENDKPVYVADVSAFTPNKPDIIVHSRTEHGPVVGQAHFRWSLSIKAGVGPSDTTMFWTNMKRGGVLHRNYTFEYRGRTYSLRRTHSTHNGVAPHQRAMFSHMKVVDEVSKEVIAVYVSTLTLKRKRGTITLAQGVSPELEILCIMGFAAWREKLARAAGRSTGSASGWS</sequence>
<comment type="caution">
    <text evidence="1">The sequence shown here is derived from an EMBL/GenBank/DDBJ whole genome shotgun (WGS) entry which is preliminary data.</text>
</comment>
<name>A0ABR0EX19_ZASCE</name>
<protein>
    <submittedName>
        <fullName evidence="1">Uncharacterized protein</fullName>
    </submittedName>
</protein>
<proteinExistence type="predicted"/>
<accession>A0ABR0EX19</accession>
<gene>
    <name evidence="1" type="ORF">PRZ48_003935</name>
</gene>
<reference evidence="1 2" key="1">
    <citation type="journal article" date="2023" name="G3 (Bethesda)">
        <title>A chromosome-level genome assembly of Zasmidium syzygii isolated from banana leaves.</title>
        <authorList>
            <person name="van Westerhoven A.C."/>
            <person name="Mehrabi R."/>
            <person name="Talebi R."/>
            <person name="Steentjes M.B.F."/>
            <person name="Corcolon B."/>
            <person name="Chong P.A."/>
            <person name="Kema G.H.J."/>
            <person name="Seidl M.F."/>
        </authorList>
    </citation>
    <scope>NUCLEOTIDE SEQUENCE [LARGE SCALE GENOMIC DNA]</scope>
    <source>
        <strain evidence="1 2">P124</strain>
    </source>
</reference>
<dbReference type="EMBL" id="JAXOVC010000002">
    <property type="protein sequence ID" value="KAK4505970.1"/>
    <property type="molecule type" value="Genomic_DNA"/>
</dbReference>